<organism evidence="1 2">
    <name type="scientific">Lithospermum erythrorhizon</name>
    <name type="common">Purple gromwell</name>
    <name type="synonym">Lithospermum officinale var. erythrorhizon</name>
    <dbReference type="NCBI Taxonomy" id="34254"/>
    <lineage>
        <taxon>Eukaryota</taxon>
        <taxon>Viridiplantae</taxon>
        <taxon>Streptophyta</taxon>
        <taxon>Embryophyta</taxon>
        <taxon>Tracheophyta</taxon>
        <taxon>Spermatophyta</taxon>
        <taxon>Magnoliopsida</taxon>
        <taxon>eudicotyledons</taxon>
        <taxon>Gunneridae</taxon>
        <taxon>Pentapetalae</taxon>
        <taxon>asterids</taxon>
        <taxon>lamiids</taxon>
        <taxon>Boraginales</taxon>
        <taxon>Boraginaceae</taxon>
        <taxon>Boraginoideae</taxon>
        <taxon>Lithospermeae</taxon>
        <taxon>Lithospermum</taxon>
    </lineage>
</organism>
<evidence type="ECO:0000313" key="1">
    <source>
        <dbReference type="EMBL" id="GAA0183534.1"/>
    </source>
</evidence>
<proteinExistence type="predicted"/>
<evidence type="ECO:0000313" key="2">
    <source>
        <dbReference type="Proteomes" id="UP001454036"/>
    </source>
</evidence>
<reference evidence="1 2" key="1">
    <citation type="submission" date="2024-01" db="EMBL/GenBank/DDBJ databases">
        <title>The complete chloroplast genome sequence of Lithospermum erythrorhizon: insights into the phylogenetic relationship among Boraginaceae species and the maternal lineages of purple gromwells.</title>
        <authorList>
            <person name="Okada T."/>
            <person name="Watanabe K."/>
        </authorList>
    </citation>
    <scope>NUCLEOTIDE SEQUENCE [LARGE SCALE GENOMIC DNA]</scope>
</reference>
<keyword evidence="2" id="KW-1185">Reference proteome</keyword>
<comment type="caution">
    <text evidence="1">The sequence shown here is derived from an EMBL/GenBank/DDBJ whole genome shotgun (WGS) entry which is preliminary data.</text>
</comment>
<dbReference type="EMBL" id="BAABME010011290">
    <property type="protein sequence ID" value="GAA0183534.1"/>
    <property type="molecule type" value="Genomic_DNA"/>
</dbReference>
<dbReference type="AlphaFoldDB" id="A0AAV3RPY5"/>
<sequence length="82" mass="9553">MTKDIARGFVFTTDATSLWEEINERFGLYNGPRLYDIRRMIYSIKQGPNSIAGYYNKIKRLWDELACLKPVLNGMDGEEKVM</sequence>
<dbReference type="PANTHER" id="PTHR37610:SF40">
    <property type="entry name" value="OS01G0909600 PROTEIN"/>
    <property type="match status" value="1"/>
</dbReference>
<accession>A0AAV3RPY5</accession>
<gene>
    <name evidence="1" type="ORF">LIER_30928</name>
</gene>
<dbReference type="PANTHER" id="PTHR37610">
    <property type="entry name" value="CCHC-TYPE DOMAIN-CONTAINING PROTEIN"/>
    <property type="match status" value="1"/>
</dbReference>
<protein>
    <recommendedName>
        <fullName evidence="3">Retrotransposon gag domain-containing protein</fullName>
    </recommendedName>
</protein>
<name>A0AAV3RPY5_LITER</name>
<evidence type="ECO:0008006" key="3">
    <source>
        <dbReference type="Google" id="ProtNLM"/>
    </source>
</evidence>
<dbReference type="Proteomes" id="UP001454036">
    <property type="component" value="Unassembled WGS sequence"/>
</dbReference>